<gene>
    <name evidence="1" type="ORF">CCACVL1_10138</name>
</gene>
<evidence type="ECO:0000313" key="2">
    <source>
        <dbReference type="Proteomes" id="UP000188268"/>
    </source>
</evidence>
<dbReference type="EMBL" id="AWWV01009591">
    <property type="protein sequence ID" value="OMO85514.1"/>
    <property type="molecule type" value="Genomic_DNA"/>
</dbReference>
<dbReference type="Proteomes" id="UP000188268">
    <property type="component" value="Unassembled WGS sequence"/>
</dbReference>
<keyword evidence="2" id="KW-1185">Reference proteome</keyword>
<comment type="caution">
    <text evidence="1">The sequence shown here is derived from an EMBL/GenBank/DDBJ whole genome shotgun (WGS) entry which is preliminary data.</text>
</comment>
<protein>
    <submittedName>
        <fullName evidence="1">Uncharacterized protein</fullName>
    </submittedName>
</protein>
<sequence length="39" mass="4233">MNCLKSKTRSKKPVIPKGAISSIISKLEAIQWPIPTGNP</sequence>
<organism evidence="1 2">
    <name type="scientific">Corchorus capsularis</name>
    <name type="common">Jute</name>
    <dbReference type="NCBI Taxonomy" id="210143"/>
    <lineage>
        <taxon>Eukaryota</taxon>
        <taxon>Viridiplantae</taxon>
        <taxon>Streptophyta</taxon>
        <taxon>Embryophyta</taxon>
        <taxon>Tracheophyta</taxon>
        <taxon>Spermatophyta</taxon>
        <taxon>Magnoliopsida</taxon>
        <taxon>eudicotyledons</taxon>
        <taxon>Gunneridae</taxon>
        <taxon>Pentapetalae</taxon>
        <taxon>rosids</taxon>
        <taxon>malvids</taxon>
        <taxon>Malvales</taxon>
        <taxon>Malvaceae</taxon>
        <taxon>Grewioideae</taxon>
        <taxon>Apeibeae</taxon>
        <taxon>Corchorus</taxon>
    </lineage>
</organism>
<evidence type="ECO:0000313" key="1">
    <source>
        <dbReference type="EMBL" id="OMO85514.1"/>
    </source>
</evidence>
<proteinExistence type="predicted"/>
<dbReference type="AlphaFoldDB" id="A0A1R3ISG6"/>
<dbReference type="Gramene" id="OMO85514">
    <property type="protein sequence ID" value="OMO85514"/>
    <property type="gene ID" value="CCACVL1_10138"/>
</dbReference>
<name>A0A1R3ISG6_COCAP</name>
<reference evidence="1 2" key="1">
    <citation type="submission" date="2013-09" db="EMBL/GenBank/DDBJ databases">
        <title>Corchorus capsularis genome sequencing.</title>
        <authorList>
            <person name="Alam M."/>
            <person name="Haque M.S."/>
            <person name="Islam M.S."/>
            <person name="Emdad E.M."/>
            <person name="Islam M.M."/>
            <person name="Ahmed B."/>
            <person name="Halim A."/>
            <person name="Hossen Q.M.M."/>
            <person name="Hossain M.Z."/>
            <person name="Ahmed R."/>
            <person name="Khan M.M."/>
            <person name="Islam R."/>
            <person name="Rashid M.M."/>
            <person name="Khan S.A."/>
            <person name="Rahman M.S."/>
            <person name="Alam M."/>
        </authorList>
    </citation>
    <scope>NUCLEOTIDE SEQUENCE [LARGE SCALE GENOMIC DNA]</scope>
    <source>
        <strain evidence="2">cv. CVL-1</strain>
        <tissue evidence="1">Whole seedling</tissue>
    </source>
</reference>
<accession>A0A1R3ISG6</accession>